<sequence length="102" mass="11460">MSTDVSRETTLRSEVYHTDPAKLSDPQPSKFKVRCMVRNDDPMDVSSAGFCPTSDLAKVQQIVCTAIAEAWATLYQFLSPICQDFIQWQVSTWTLLKNLASV</sequence>
<feature type="compositionally biased region" description="Basic and acidic residues" evidence="1">
    <location>
        <begin position="1"/>
        <end position="22"/>
    </location>
</feature>
<evidence type="ECO:0000313" key="2">
    <source>
        <dbReference type="Proteomes" id="UP001165740"/>
    </source>
</evidence>
<organism evidence="2 3">
    <name type="scientific">Biomphalaria glabrata</name>
    <name type="common">Bloodfluke planorb</name>
    <name type="synonym">Freshwater snail</name>
    <dbReference type="NCBI Taxonomy" id="6526"/>
    <lineage>
        <taxon>Eukaryota</taxon>
        <taxon>Metazoa</taxon>
        <taxon>Spiralia</taxon>
        <taxon>Lophotrochozoa</taxon>
        <taxon>Mollusca</taxon>
        <taxon>Gastropoda</taxon>
        <taxon>Heterobranchia</taxon>
        <taxon>Euthyneura</taxon>
        <taxon>Panpulmonata</taxon>
        <taxon>Hygrophila</taxon>
        <taxon>Lymnaeoidea</taxon>
        <taxon>Planorbidae</taxon>
        <taxon>Biomphalaria</taxon>
    </lineage>
</organism>
<name>A0A9W2ZP56_BIOGL</name>
<reference evidence="3" key="1">
    <citation type="submission" date="2025-08" db="UniProtKB">
        <authorList>
            <consortium name="RefSeq"/>
        </authorList>
    </citation>
    <scope>IDENTIFICATION</scope>
</reference>
<accession>A0A9W2ZP56</accession>
<dbReference type="Proteomes" id="UP001165740">
    <property type="component" value="Chromosome 1"/>
</dbReference>
<feature type="region of interest" description="Disordered" evidence="1">
    <location>
        <begin position="1"/>
        <end position="24"/>
    </location>
</feature>
<dbReference type="GeneID" id="106065388"/>
<gene>
    <name evidence="3" type="primary">LOC106065388</name>
</gene>
<keyword evidence="2" id="KW-1185">Reference proteome</keyword>
<dbReference type="RefSeq" id="XP_055876738.1">
    <property type="nucleotide sequence ID" value="XM_056020763.1"/>
</dbReference>
<evidence type="ECO:0000313" key="3">
    <source>
        <dbReference type="RefSeq" id="XP_055876738.1"/>
    </source>
</evidence>
<proteinExistence type="predicted"/>
<dbReference type="AlphaFoldDB" id="A0A9W2ZP56"/>
<protein>
    <submittedName>
        <fullName evidence="3">Uncharacterized protein LOC106065388</fullName>
    </submittedName>
</protein>
<evidence type="ECO:0000256" key="1">
    <source>
        <dbReference type="SAM" id="MobiDB-lite"/>
    </source>
</evidence>